<dbReference type="AlphaFoldDB" id="A0A975AX37"/>
<feature type="region of interest" description="Disordered" evidence="1">
    <location>
        <begin position="338"/>
        <end position="361"/>
    </location>
</feature>
<dbReference type="EMBL" id="CP060096">
    <property type="protein sequence ID" value="QSZ28034.1"/>
    <property type="molecule type" value="Genomic_DNA"/>
</dbReference>
<keyword evidence="2" id="KW-1133">Transmembrane helix</keyword>
<sequence length="433" mass="47343">MSFKKAAGIDTEKGIAAISKVSGRDVTVEVFKDFMGKSLDEIIKDLHVIERAVVIGIGGSQTYMKIMKLPVDLDNRAVAETIKWQLTDVVGDRIVRHYITGKTSEYLCTLVGGVNKDEVQNVKAGAIDLRVAALWRGAMHFLKDDNNGPKVVVEKSNSGCRIVGGNGFLSFARELADDSDAEIQRTLLYCRSELGENIKVYYVGSDLPDETTAVGLSLHYYSEPRFNFLVKEKRSLNGIAIGSQFLKIAAASIILALLPYIAVLGYGIQTNIYTKRTDALAPQVQRYNTLKNECKKYHDWAAIAESFKVSPAYPYLEDIRHAVPSKCWLTAMNAVSTDKNASGTSTNNAQTSNTASGTAAKNTQTKIIDKASQIDLEGYSLDAASVGLMRDNLAALPWCSEVKAVSLQWDDKVGAYKFKLSAAIKQSQAGDKK</sequence>
<evidence type="ECO:0000313" key="3">
    <source>
        <dbReference type="EMBL" id="QSZ28034.1"/>
    </source>
</evidence>
<dbReference type="RefSeq" id="WP_284680765.1">
    <property type="nucleotide sequence ID" value="NZ_CP060096.1"/>
</dbReference>
<keyword evidence="2" id="KW-0472">Membrane</keyword>
<keyword evidence="2" id="KW-0812">Transmembrane</keyword>
<protein>
    <submittedName>
        <fullName evidence="3">PilN domain-containing protein</fullName>
    </submittedName>
</protein>
<dbReference type="KEGG" id="aaut:ACETAC_04025"/>
<proteinExistence type="predicted"/>
<name>A0A975AX37_9THEO</name>
<keyword evidence="4" id="KW-1185">Reference proteome</keyword>
<evidence type="ECO:0000256" key="2">
    <source>
        <dbReference type="SAM" id="Phobius"/>
    </source>
</evidence>
<gene>
    <name evidence="3" type="ORF">ACETAC_04025</name>
</gene>
<organism evidence="3 4">
    <name type="scientific">Aceticella autotrophica</name>
    <dbReference type="NCBI Taxonomy" id="2755338"/>
    <lineage>
        <taxon>Bacteria</taxon>
        <taxon>Bacillati</taxon>
        <taxon>Bacillota</taxon>
        <taxon>Clostridia</taxon>
        <taxon>Thermoanaerobacterales</taxon>
        <taxon>Thermoanaerobacteraceae</taxon>
        <taxon>Aceticella</taxon>
    </lineage>
</organism>
<reference evidence="3" key="1">
    <citation type="submission" date="2020-08" db="EMBL/GenBank/DDBJ databases">
        <title>Genomic insights into the carbon and energy metabolism of the first obligate autotrophic acetogenic bacterium Aceticella autotrophica gen. nov., sp. nov.</title>
        <authorList>
            <person name="Toshchakov S.V."/>
            <person name="Elcheninov A.G."/>
            <person name="Kublanov I.V."/>
            <person name="Frolov E.N."/>
            <person name="Lebedinsky A.V."/>
        </authorList>
    </citation>
    <scope>NUCLEOTIDE SEQUENCE</scope>
    <source>
        <strain evidence="3">3443-3Ac</strain>
    </source>
</reference>
<evidence type="ECO:0000256" key="1">
    <source>
        <dbReference type="SAM" id="MobiDB-lite"/>
    </source>
</evidence>
<dbReference type="Proteomes" id="UP000671913">
    <property type="component" value="Chromosome"/>
</dbReference>
<feature type="compositionally biased region" description="Low complexity" evidence="1">
    <location>
        <begin position="340"/>
        <end position="360"/>
    </location>
</feature>
<evidence type="ECO:0000313" key="4">
    <source>
        <dbReference type="Proteomes" id="UP000671913"/>
    </source>
</evidence>
<accession>A0A975AX37</accession>
<feature type="transmembrane region" description="Helical" evidence="2">
    <location>
        <begin position="245"/>
        <end position="268"/>
    </location>
</feature>